<feature type="domain" description="DUF1996" evidence="3">
    <location>
        <begin position="35"/>
        <end position="276"/>
    </location>
</feature>
<evidence type="ECO:0000256" key="1">
    <source>
        <dbReference type="SAM" id="MobiDB-lite"/>
    </source>
</evidence>
<dbReference type="Pfam" id="PF09362">
    <property type="entry name" value="DUF1996"/>
    <property type="match status" value="1"/>
</dbReference>
<organism evidence="4 5">
    <name type="scientific">Apiospora phragmitis</name>
    <dbReference type="NCBI Taxonomy" id="2905665"/>
    <lineage>
        <taxon>Eukaryota</taxon>
        <taxon>Fungi</taxon>
        <taxon>Dikarya</taxon>
        <taxon>Ascomycota</taxon>
        <taxon>Pezizomycotina</taxon>
        <taxon>Sordariomycetes</taxon>
        <taxon>Xylariomycetidae</taxon>
        <taxon>Amphisphaeriales</taxon>
        <taxon>Apiosporaceae</taxon>
        <taxon>Apiospora</taxon>
    </lineage>
</organism>
<evidence type="ECO:0000259" key="3">
    <source>
        <dbReference type="Pfam" id="PF09362"/>
    </source>
</evidence>
<dbReference type="InterPro" id="IPR018535">
    <property type="entry name" value="DUF1996"/>
</dbReference>
<dbReference type="PANTHER" id="PTHR43662:SF2">
    <property type="entry name" value="DUF1996 DOMAIN-CONTAINING PROTEIN"/>
    <property type="match status" value="1"/>
</dbReference>
<evidence type="ECO:0000256" key="2">
    <source>
        <dbReference type="SAM" id="SignalP"/>
    </source>
</evidence>
<sequence>MLVKVLVTAAATASLAMAQELMRFGCGQLTVDRVDPLVEPGNMPSAHMHQIIGGNSFNASMQPSDVDPPADSTCTSCTYSEDFSNYWTASVYFKARNGTFKRVPQATNLGLGTKAGMTIYYIRGYQQSAKVTAFPKYQPRRQQGPEGSLLPLRSQHEPESLRGGPCTGSDIAGFPKQPCGGGWRVTVTFPSCWDGRNTDSPDHKSHIAYPTAPSRWAPPAPARTRSRSLRLCTRSSSTRASSTTRPEWPADGSQPFYWSFGDNTGYGIHGDYLFGWKDDALQKAMDGHCANDRCAPLKRQTEAQANACLKSQSFKESVGDDQWLKELPGMEM</sequence>
<comment type="caution">
    <text evidence="4">The sequence shown here is derived from an EMBL/GenBank/DDBJ whole genome shotgun (WGS) entry which is preliminary data.</text>
</comment>
<feature type="region of interest" description="Disordered" evidence="1">
    <location>
        <begin position="208"/>
        <end position="248"/>
    </location>
</feature>
<feature type="compositionally biased region" description="Low complexity" evidence="1">
    <location>
        <begin position="229"/>
        <end position="245"/>
    </location>
</feature>
<evidence type="ECO:0000313" key="5">
    <source>
        <dbReference type="Proteomes" id="UP001480595"/>
    </source>
</evidence>
<feature type="region of interest" description="Disordered" evidence="1">
    <location>
        <begin position="138"/>
        <end position="163"/>
    </location>
</feature>
<dbReference type="EMBL" id="JAQQWL010000009">
    <property type="protein sequence ID" value="KAK8058794.1"/>
    <property type="molecule type" value="Genomic_DNA"/>
</dbReference>
<protein>
    <recommendedName>
        <fullName evidence="3">DUF1996 domain-containing protein</fullName>
    </recommendedName>
</protein>
<feature type="signal peptide" evidence="2">
    <location>
        <begin position="1"/>
        <end position="18"/>
    </location>
</feature>
<accession>A0ABR1UIR9</accession>
<proteinExistence type="predicted"/>
<dbReference type="GeneID" id="92093714"/>
<name>A0ABR1UIR9_9PEZI</name>
<dbReference type="RefSeq" id="XP_066714240.1">
    <property type="nucleotide sequence ID" value="XM_066860651.1"/>
</dbReference>
<dbReference type="Proteomes" id="UP001480595">
    <property type="component" value="Unassembled WGS sequence"/>
</dbReference>
<keyword evidence="2" id="KW-0732">Signal</keyword>
<reference evidence="4 5" key="1">
    <citation type="submission" date="2023-01" db="EMBL/GenBank/DDBJ databases">
        <title>Analysis of 21 Apiospora genomes using comparative genomics revels a genus with tremendous synthesis potential of carbohydrate active enzymes and secondary metabolites.</title>
        <authorList>
            <person name="Sorensen T."/>
        </authorList>
    </citation>
    <scope>NUCLEOTIDE SEQUENCE [LARGE SCALE GENOMIC DNA]</scope>
    <source>
        <strain evidence="4 5">CBS 135458</strain>
    </source>
</reference>
<feature type="chain" id="PRO_5045244949" description="DUF1996 domain-containing protein" evidence="2">
    <location>
        <begin position="19"/>
        <end position="332"/>
    </location>
</feature>
<keyword evidence="5" id="KW-1185">Reference proteome</keyword>
<dbReference type="PANTHER" id="PTHR43662">
    <property type="match status" value="1"/>
</dbReference>
<gene>
    <name evidence="4" type="ORF">PG994_009242</name>
</gene>
<evidence type="ECO:0000313" key="4">
    <source>
        <dbReference type="EMBL" id="KAK8058794.1"/>
    </source>
</evidence>